<evidence type="ECO:0000313" key="2">
    <source>
        <dbReference type="EMBL" id="CAD8050611.1"/>
    </source>
</evidence>
<organism evidence="2 3">
    <name type="scientific">Paramecium primaurelia</name>
    <dbReference type="NCBI Taxonomy" id="5886"/>
    <lineage>
        <taxon>Eukaryota</taxon>
        <taxon>Sar</taxon>
        <taxon>Alveolata</taxon>
        <taxon>Ciliophora</taxon>
        <taxon>Intramacronucleata</taxon>
        <taxon>Oligohymenophorea</taxon>
        <taxon>Peniculida</taxon>
        <taxon>Parameciidae</taxon>
        <taxon>Paramecium</taxon>
    </lineage>
</organism>
<dbReference type="OMA" id="KNQYPQA"/>
<gene>
    <name evidence="2" type="ORF">PPRIM_AZ9-3.1.T0170144</name>
</gene>
<name>A0A8S1K784_PARPR</name>
<dbReference type="Proteomes" id="UP000688137">
    <property type="component" value="Unassembled WGS sequence"/>
</dbReference>
<comment type="caution">
    <text evidence="2">The sequence shown here is derived from an EMBL/GenBank/DDBJ whole genome shotgun (WGS) entry which is preliminary data.</text>
</comment>
<evidence type="ECO:0000256" key="1">
    <source>
        <dbReference type="SAM" id="MobiDB-lite"/>
    </source>
</evidence>
<proteinExistence type="predicted"/>
<accession>A0A8S1K784</accession>
<dbReference type="EMBL" id="CAJJDM010000012">
    <property type="protein sequence ID" value="CAD8050611.1"/>
    <property type="molecule type" value="Genomic_DNA"/>
</dbReference>
<feature type="region of interest" description="Disordered" evidence="1">
    <location>
        <begin position="219"/>
        <end position="303"/>
    </location>
</feature>
<sequence length="303" mass="34968">MLQQYRGNSQPSRLNQVQTYSRQNNQQMTPFNMFQEFDLMSNKMMQQMDNQLANLGFGSIFRGFGDLENEMMEFSNIHRHMKNLNQMDINNHAKNGVFQVYSSSYVQSSKLGPDGKIIQEKYFDNNAVARGANGHTISERQQGYKNSDGIDRFAHERMMNDKGRKHIRERDKTGQITTTNNYMNIEEDQVDQFENEWMGVGKNFGINQLTGGLKALQEQQKSTDFNNRPFPKDEISSNKLGKNSYSQNNNPIKQVLQQSNQQLGIKSRVPQSNQPMKALPHQKQEFTGVYQKKGIKNQYPQAG</sequence>
<evidence type="ECO:0000313" key="3">
    <source>
        <dbReference type="Proteomes" id="UP000688137"/>
    </source>
</evidence>
<feature type="compositionally biased region" description="Polar residues" evidence="1">
    <location>
        <begin position="237"/>
        <end position="275"/>
    </location>
</feature>
<reference evidence="2" key="1">
    <citation type="submission" date="2021-01" db="EMBL/GenBank/DDBJ databases">
        <authorList>
            <consortium name="Genoscope - CEA"/>
            <person name="William W."/>
        </authorList>
    </citation>
    <scope>NUCLEOTIDE SEQUENCE</scope>
</reference>
<keyword evidence="3" id="KW-1185">Reference proteome</keyword>
<protein>
    <submittedName>
        <fullName evidence="2">Uncharacterized protein</fullName>
    </submittedName>
</protein>
<dbReference type="AlphaFoldDB" id="A0A8S1K784"/>